<keyword evidence="1 3" id="KW-0547">Nucleotide-binding</keyword>
<sequence>MPTFAPPPPDATGLEVAGYTLRSTIGYGGFSTVKEAVSSSGSTAAVKIVRHAAFDNLPTHERNKQRTRLSHEERIWATMSHENILPLFQVHHASEATYLFTLYCPAGSLFDILKRDGRPALEQTDAGCMFRQVIKGLQYMHDTMGLVHGDVKLENVLVDESGVCRLSDFGLTRPIGGTPCSSDEERERKDEVLERPRGPPKAIGDRSRGRRSGTTALPVHLSLMRRGQSRHRNSAPIPASEMPPSHPDHSFLPGSLPYAAPELLLPRTDVMNGRGTGYLPNPAQDMWALGVLLYTLLTGTYPFKDSFEPRLQMKILRGMYDVPSDIGPQAESVLKGCLEADVRKRWSISMVDDAAWGIGYG</sequence>
<dbReference type="GO" id="GO:0000226">
    <property type="term" value="P:microtubule cytoskeleton organization"/>
    <property type="evidence" value="ECO:0007669"/>
    <property type="project" value="TreeGrafter"/>
</dbReference>
<dbReference type="HOGENOM" id="CLU_000288_63_57_1"/>
<feature type="domain" description="Protein kinase" evidence="6">
    <location>
        <begin position="19"/>
        <end position="357"/>
    </location>
</feature>
<accession>A0A0C9W2U3</accession>
<evidence type="ECO:0000313" key="8">
    <source>
        <dbReference type="Proteomes" id="UP000054279"/>
    </source>
</evidence>
<reference evidence="7 8" key="1">
    <citation type="submission" date="2014-06" db="EMBL/GenBank/DDBJ databases">
        <title>Evolutionary Origins and Diversification of the Mycorrhizal Mutualists.</title>
        <authorList>
            <consortium name="DOE Joint Genome Institute"/>
            <consortium name="Mycorrhizal Genomics Consortium"/>
            <person name="Kohler A."/>
            <person name="Kuo A."/>
            <person name="Nagy L.G."/>
            <person name="Floudas D."/>
            <person name="Copeland A."/>
            <person name="Barry K.W."/>
            <person name="Cichocki N."/>
            <person name="Veneault-Fourrey C."/>
            <person name="LaButti K."/>
            <person name="Lindquist E.A."/>
            <person name="Lipzen A."/>
            <person name="Lundell T."/>
            <person name="Morin E."/>
            <person name="Murat C."/>
            <person name="Riley R."/>
            <person name="Ohm R."/>
            <person name="Sun H."/>
            <person name="Tunlid A."/>
            <person name="Henrissat B."/>
            <person name="Grigoriev I.V."/>
            <person name="Hibbett D.S."/>
            <person name="Martin F."/>
        </authorList>
    </citation>
    <scope>NUCLEOTIDE SEQUENCE [LARGE SCALE GENOMIC DNA]</scope>
    <source>
        <strain evidence="7 8">SS14</strain>
    </source>
</reference>
<keyword evidence="4" id="KW-0418">Kinase</keyword>
<keyword evidence="8" id="KW-1185">Reference proteome</keyword>
<dbReference type="GO" id="GO:0005524">
    <property type="term" value="F:ATP binding"/>
    <property type="evidence" value="ECO:0007669"/>
    <property type="project" value="UniProtKB-UniRule"/>
</dbReference>
<dbReference type="GO" id="GO:0035556">
    <property type="term" value="P:intracellular signal transduction"/>
    <property type="evidence" value="ECO:0007669"/>
    <property type="project" value="TreeGrafter"/>
</dbReference>
<dbReference type="Gene3D" id="1.10.510.10">
    <property type="entry name" value="Transferase(Phosphotransferase) domain 1"/>
    <property type="match status" value="2"/>
</dbReference>
<feature type="compositionally biased region" description="Basic and acidic residues" evidence="5">
    <location>
        <begin position="183"/>
        <end position="207"/>
    </location>
</feature>
<protein>
    <recommendedName>
        <fullName evidence="6">Protein kinase domain-containing protein</fullName>
    </recommendedName>
</protein>
<dbReference type="Proteomes" id="UP000054279">
    <property type="component" value="Unassembled WGS sequence"/>
</dbReference>
<keyword evidence="2 3" id="KW-0067">ATP-binding</keyword>
<dbReference type="EMBL" id="KN837110">
    <property type="protein sequence ID" value="KIJ45940.1"/>
    <property type="molecule type" value="Genomic_DNA"/>
</dbReference>
<gene>
    <name evidence="7" type="ORF">M422DRAFT_166092</name>
</gene>
<feature type="binding site" evidence="3">
    <location>
        <position position="47"/>
    </location>
    <ligand>
        <name>ATP</name>
        <dbReference type="ChEBI" id="CHEBI:30616"/>
    </ligand>
</feature>
<evidence type="ECO:0000256" key="2">
    <source>
        <dbReference type="ARBA" id="ARBA00022840"/>
    </source>
</evidence>
<dbReference type="Pfam" id="PF00069">
    <property type="entry name" value="Pkinase"/>
    <property type="match status" value="2"/>
</dbReference>
<evidence type="ECO:0000259" key="6">
    <source>
        <dbReference type="PROSITE" id="PS50011"/>
    </source>
</evidence>
<dbReference type="SMART" id="SM00220">
    <property type="entry name" value="S_TKc"/>
    <property type="match status" value="1"/>
</dbReference>
<dbReference type="InterPro" id="IPR017441">
    <property type="entry name" value="Protein_kinase_ATP_BS"/>
</dbReference>
<evidence type="ECO:0000256" key="5">
    <source>
        <dbReference type="SAM" id="MobiDB-lite"/>
    </source>
</evidence>
<dbReference type="InterPro" id="IPR000719">
    <property type="entry name" value="Prot_kinase_dom"/>
</dbReference>
<dbReference type="InterPro" id="IPR011009">
    <property type="entry name" value="Kinase-like_dom_sf"/>
</dbReference>
<dbReference type="GO" id="GO:0004674">
    <property type="term" value="F:protein serine/threonine kinase activity"/>
    <property type="evidence" value="ECO:0007669"/>
    <property type="project" value="UniProtKB-KW"/>
</dbReference>
<dbReference type="PROSITE" id="PS50011">
    <property type="entry name" value="PROTEIN_KINASE_DOM"/>
    <property type="match status" value="1"/>
</dbReference>
<dbReference type="InterPro" id="IPR008271">
    <property type="entry name" value="Ser/Thr_kinase_AS"/>
</dbReference>
<feature type="region of interest" description="Disordered" evidence="5">
    <location>
        <begin position="175"/>
        <end position="247"/>
    </location>
</feature>
<evidence type="ECO:0000256" key="3">
    <source>
        <dbReference type="PROSITE-ProRule" id="PRU10141"/>
    </source>
</evidence>
<dbReference type="PANTHER" id="PTHR24346">
    <property type="entry name" value="MAP/MICROTUBULE AFFINITY-REGULATING KINASE"/>
    <property type="match status" value="1"/>
</dbReference>
<name>A0A0C9W2U3_SPHS4</name>
<organism evidence="7 8">
    <name type="scientific">Sphaerobolus stellatus (strain SS14)</name>
    <dbReference type="NCBI Taxonomy" id="990650"/>
    <lineage>
        <taxon>Eukaryota</taxon>
        <taxon>Fungi</taxon>
        <taxon>Dikarya</taxon>
        <taxon>Basidiomycota</taxon>
        <taxon>Agaricomycotina</taxon>
        <taxon>Agaricomycetes</taxon>
        <taxon>Phallomycetidae</taxon>
        <taxon>Geastrales</taxon>
        <taxon>Sphaerobolaceae</taxon>
        <taxon>Sphaerobolus</taxon>
    </lineage>
</organism>
<keyword evidence="4" id="KW-0808">Transferase</keyword>
<evidence type="ECO:0000313" key="7">
    <source>
        <dbReference type="EMBL" id="KIJ45940.1"/>
    </source>
</evidence>
<dbReference type="SUPFAM" id="SSF56112">
    <property type="entry name" value="Protein kinase-like (PK-like)"/>
    <property type="match status" value="1"/>
</dbReference>
<dbReference type="PROSITE" id="PS00108">
    <property type="entry name" value="PROTEIN_KINASE_ST"/>
    <property type="match status" value="1"/>
</dbReference>
<dbReference type="AlphaFoldDB" id="A0A0C9W2U3"/>
<feature type="non-terminal residue" evidence="7">
    <location>
        <position position="361"/>
    </location>
</feature>
<dbReference type="OrthoDB" id="4062651at2759"/>
<evidence type="ECO:0000256" key="4">
    <source>
        <dbReference type="RuleBase" id="RU000304"/>
    </source>
</evidence>
<proteinExistence type="inferred from homology"/>
<dbReference type="GO" id="GO:0005737">
    <property type="term" value="C:cytoplasm"/>
    <property type="evidence" value="ECO:0007669"/>
    <property type="project" value="TreeGrafter"/>
</dbReference>
<keyword evidence="4" id="KW-0723">Serine/threonine-protein kinase</keyword>
<dbReference type="PROSITE" id="PS00107">
    <property type="entry name" value="PROTEIN_KINASE_ATP"/>
    <property type="match status" value="1"/>
</dbReference>
<evidence type="ECO:0000256" key="1">
    <source>
        <dbReference type="ARBA" id="ARBA00022741"/>
    </source>
</evidence>
<comment type="similarity">
    <text evidence="4">Belongs to the protein kinase superfamily.</text>
</comment>
<dbReference type="PANTHER" id="PTHR24346:SF76">
    <property type="entry name" value="NON-SPECIFIC SERINE_THREONINE PROTEIN KINASE"/>
    <property type="match status" value="1"/>
</dbReference>